<dbReference type="RefSeq" id="WP_199719964.1">
    <property type="nucleotide sequence ID" value="NZ_RJKN01000002.1"/>
</dbReference>
<dbReference type="InterPro" id="IPR050832">
    <property type="entry name" value="Bact_Acetyltransf"/>
</dbReference>
<evidence type="ECO:0000259" key="3">
    <source>
        <dbReference type="PROSITE" id="PS51186"/>
    </source>
</evidence>
<gene>
    <name evidence="4" type="ORF">EDC03_1167</name>
</gene>
<keyword evidence="2" id="KW-0012">Acyltransferase</keyword>
<dbReference type="EMBL" id="RJKN01000002">
    <property type="protein sequence ID" value="ROP45037.1"/>
    <property type="molecule type" value="Genomic_DNA"/>
</dbReference>
<dbReference type="PANTHER" id="PTHR43877:SF2">
    <property type="entry name" value="AMINOALKYLPHOSPHONATE N-ACETYLTRANSFERASE-RELATED"/>
    <property type="match status" value="1"/>
</dbReference>
<comment type="caution">
    <text evidence="4">The sequence shown here is derived from an EMBL/GenBank/DDBJ whole genome shotgun (WGS) entry which is preliminary data.</text>
</comment>
<organism evidence="4 5">
    <name type="scientific">Pseudokineococcus lusitanus</name>
    <dbReference type="NCBI Taxonomy" id="763993"/>
    <lineage>
        <taxon>Bacteria</taxon>
        <taxon>Bacillati</taxon>
        <taxon>Actinomycetota</taxon>
        <taxon>Actinomycetes</taxon>
        <taxon>Kineosporiales</taxon>
        <taxon>Kineosporiaceae</taxon>
        <taxon>Pseudokineococcus</taxon>
    </lineage>
</organism>
<evidence type="ECO:0000313" key="4">
    <source>
        <dbReference type="EMBL" id="ROP45037.1"/>
    </source>
</evidence>
<dbReference type="InterPro" id="IPR000182">
    <property type="entry name" value="GNAT_dom"/>
</dbReference>
<dbReference type="GO" id="GO:0005840">
    <property type="term" value="C:ribosome"/>
    <property type="evidence" value="ECO:0007669"/>
    <property type="project" value="UniProtKB-KW"/>
</dbReference>
<reference evidence="4 5" key="1">
    <citation type="journal article" date="2015" name="Stand. Genomic Sci.">
        <title>Genomic Encyclopedia of Bacterial and Archaeal Type Strains, Phase III: the genomes of soil and plant-associated and newly described type strains.</title>
        <authorList>
            <person name="Whitman W.B."/>
            <person name="Woyke T."/>
            <person name="Klenk H.P."/>
            <person name="Zhou Y."/>
            <person name="Lilburn T.G."/>
            <person name="Beck B.J."/>
            <person name="De Vos P."/>
            <person name="Vandamme P."/>
            <person name="Eisen J.A."/>
            <person name="Garrity G."/>
            <person name="Hugenholtz P."/>
            <person name="Kyrpides N.C."/>
        </authorList>
    </citation>
    <scope>NUCLEOTIDE SEQUENCE [LARGE SCALE GENOMIC DNA]</scope>
    <source>
        <strain evidence="4 5">CECT 7306</strain>
    </source>
</reference>
<evidence type="ECO:0000256" key="1">
    <source>
        <dbReference type="ARBA" id="ARBA00022679"/>
    </source>
</evidence>
<dbReference type="Gene3D" id="3.40.630.30">
    <property type="match status" value="1"/>
</dbReference>
<sequence length="172" mass="17482">MPTPRPVPPPAVPAAGPGGPVVVVPVTARDPEVLALVDALTAELALGGYAEEESFGYSAEQLAASGVRLVAARAGEGLVGLAGLETDGPPVVAGELKRFYVAPAHRGTGVADALLDALEAAARDAGARVLRLETGDAQAAALRFYARRGFRRVPAFGPYVGSATSVCLAREL</sequence>
<keyword evidence="1" id="KW-0808">Transferase</keyword>
<accession>A0A3N1HRA7</accession>
<dbReference type="InParanoid" id="A0A3N1HRA7"/>
<evidence type="ECO:0000313" key="5">
    <source>
        <dbReference type="Proteomes" id="UP000276232"/>
    </source>
</evidence>
<dbReference type="Proteomes" id="UP000276232">
    <property type="component" value="Unassembled WGS sequence"/>
</dbReference>
<keyword evidence="4" id="KW-0687">Ribonucleoprotein</keyword>
<keyword evidence="4" id="KW-0689">Ribosomal protein</keyword>
<dbReference type="PANTHER" id="PTHR43877">
    <property type="entry name" value="AMINOALKYLPHOSPHONATE N-ACETYLTRANSFERASE-RELATED-RELATED"/>
    <property type="match status" value="1"/>
</dbReference>
<dbReference type="Pfam" id="PF00583">
    <property type="entry name" value="Acetyltransf_1"/>
    <property type="match status" value="1"/>
</dbReference>
<keyword evidence="5" id="KW-1185">Reference proteome</keyword>
<dbReference type="SUPFAM" id="SSF55729">
    <property type="entry name" value="Acyl-CoA N-acyltransferases (Nat)"/>
    <property type="match status" value="1"/>
</dbReference>
<dbReference type="GO" id="GO:0016747">
    <property type="term" value="F:acyltransferase activity, transferring groups other than amino-acyl groups"/>
    <property type="evidence" value="ECO:0007669"/>
    <property type="project" value="InterPro"/>
</dbReference>
<protein>
    <submittedName>
        <fullName evidence="4">Ribosomal protein S18 acetylase RimI-like enzyme</fullName>
    </submittedName>
</protein>
<name>A0A3N1HRA7_9ACTN</name>
<dbReference type="AlphaFoldDB" id="A0A3N1HRA7"/>
<proteinExistence type="predicted"/>
<evidence type="ECO:0000256" key="2">
    <source>
        <dbReference type="ARBA" id="ARBA00023315"/>
    </source>
</evidence>
<dbReference type="PROSITE" id="PS51186">
    <property type="entry name" value="GNAT"/>
    <property type="match status" value="1"/>
</dbReference>
<dbReference type="InterPro" id="IPR016181">
    <property type="entry name" value="Acyl_CoA_acyltransferase"/>
</dbReference>
<feature type="domain" description="N-acetyltransferase" evidence="3">
    <location>
        <begin position="21"/>
        <end position="172"/>
    </location>
</feature>